<keyword evidence="10" id="KW-0812">Transmembrane</keyword>
<dbReference type="Proteomes" id="UP000744032">
    <property type="component" value="Unassembled WGS sequence"/>
</dbReference>
<keyword evidence="8" id="KW-0902">Two-component regulatory system</keyword>
<dbReference type="PANTHER" id="PTHR24421:SF10">
    <property type="entry name" value="NITRATE_NITRITE SENSOR PROTEIN NARQ"/>
    <property type="match status" value="1"/>
</dbReference>
<evidence type="ECO:0000256" key="5">
    <source>
        <dbReference type="ARBA" id="ARBA00022741"/>
    </source>
</evidence>
<evidence type="ECO:0000256" key="1">
    <source>
        <dbReference type="ARBA" id="ARBA00000085"/>
    </source>
</evidence>
<feature type="transmembrane region" description="Helical" evidence="10">
    <location>
        <begin position="114"/>
        <end position="139"/>
    </location>
</feature>
<dbReference type="EC" id="2.7.13.3" evidence="2"/>
<keyword evidence="7" id="KW-0067">ATP-binding</keyword>
<keyword evidence="4" id="KW-0808">Transferase</keyword>
<evidence type="ECO:0000313" key="14">
    <source>
        <dbReference type="Proteomes" id="UP000744032"/>
    </source>
</evidence>
<feature type="domain" description="Signal transduction histidine kinase subgroup 3 dimerisation and phosphoacceptor" evidence="11">
    <location>
        <begin position="234"/>
        <end position="301"/>
    </location>
</feature>
<keyword evidence="10" id="KW-0472">Membrane</keyword>
<feature type="transmembrane region" description="Helical" evidence="10">
    <location>
        <begin position="48"/>
        <end position="69"/>
    </location>
</feature>
<feature type="domain" description="Putative sensor" evidence="12">
    <location>
        <begin position="33"/>
        <end position="206"/>
    </location>
</feature>
<evidence type="ECO:0000256" key="3">
    <source>
        <dbReference type="ARBA" id="ARBA00022553"/>
    </source>
</evidence>
<evidence type="ECO:0000256" key="6">
    <source>
        <dbReference type="ARBA" id="ARBA00022777"/>
    </source>
</evidence>
<sequence length="378" mass="40890">MNTHSRSDEVRARTRAMVLAAVRGLTLAVAMLPVSILCLVLTLLSIALVPIGVGLVTTPAVLAAVRAFADARRRLAADWCGVRIETAYRPLPEGANPWTRTFALLRDRQTWRDVLLLPVDMTAGFFTALLPGVLVFYAVEGFALALGLWRAYAESPGGTYWYAFLPVSGPFSALGAIPLACGFLFLGYRYGPRLLTAHFRLTRAVLTPSQEELAERVRVLTETRRDAVDASAAELRRIERDLHDGAQARLVAMGMDLGTVEVLIDKDPERARALLAQARQSSADALAELRDLVRGIHPPVLAERGLGDAVRALALRLPVPTEVSVDLAGRPEAPVESAAYFAVSEALSKAGKQAGAYGRPARDTENAGCYTKQRGHET</sequence>
<feature type="region of interest" description="Disordered" evidence="9">
    <location>
        <begin position="353"/>
        <end position="378"/>
    </location>
</feature>
<evidence type="ECO:0000256" key="7">
    <source>
        <dbReference type="ARBA" id="ARBA00022840"/>
    </source>
</evidence>
<dbReference type="Pfam" id="PF07730">
    <property type="entry name" value="HisKA_3"/>
    <property type="match status" value="1"/>
</dbReference>
<keyword evidence="6 13" id="KW-0418">Kinase</keyword>
<organism evidence="13 14">
    <name type="scientific">Streptomyces galbus</name>
    <dbReference type="NCBI Taxonomy" id="33898"/>
    <lineage>
        <taxon>Bacteria</taxon>
        <taxon>Bacillati</taxon>
        <taxon>Actinomycetota</taxon>
        <taxon>Actinomycetes</taxon>
        <taxon>Kitasatosporales</taxon>
        <taxon>Streptomycetaceae</taxon>
        <taxon>Streptomyces</taxon>
    </lineage>
</organism>
<accession>A0ABX1IIU3</accession>
<dbReference type="RefSeq" id="WP_168373480.1">
    <property type="nucleotide sequence ID" value="NZ_JAAXMD010000084.1"/>
</dbReference>
<comment type="caution">
    <text evidence="13">The sequence shown here is derived from an EMBL/GenBank/DDBJ whole genome shotgun (WGS) entry which is preliminary data.</text>
</comment>
<dbReference type="GO" id="GO:0016301">
    <property type="term" value="F:kinase activity"/>
    <property type="evidence" value="ECO:0007669"/>
    <property type="project" value="UniProtKB-KW"/>
</dbReference>
<evidence type="ECO:0000256" key="10">
    <source>
        <dbReference type="SAM" id="Phobius"/>
    </source>
</evidence>
<dbReference type="InterPro" id="IPR050482">
    <property type="entry name" value="Sensor_HK_TwoCompSys"/>
</dbReference>
<keyword evidence="10" id="KW-1133">Transmembrane helix</keyword>
<dbReference type="InterPro" id="IPR025828">
    <property type="entry name" value="Put_sensor_dom"/>
</dbReference>
<evidence type="ECO:0000259" key="11">
    <source>
        <dbReference type="Pfam" id="PF07730"/>
    </source>
</evidence>
<feature type="transmembrane region" description="Helical" evidence="10">
    <location>
        <begin position="159"/>
        <end position="186"/>
    </location>
</feature>
<keyword evidence="14" id="KW-1185">Reference proteome</keyword>
<keyword evidence="5" id="KW-0547">Nucleotide-binding</keyword>
<protein>
    <recommendedName>
        <fullName evidence="2">histidine kinase</fullName>
        <ecNumber evidence="2">2.7.13.3</ecNumber>
    </recommendedName>
</protein>
<evidence type="ECO:0000313" key="13">
    <source>
        <dbReference type="EMBL" id="NKQ25105.1"/>
    </source>
</evidence>
<gene>
    <name evidence="13" type="ORF">HF200_11740</name>
</gene>
<evidence type="ECO:0000259" key="12">
    <source>
        <dbReference type="Pfam" id="PF13796"/>
    </source>
</evidence>
<proteinExistence type="predicted"/>
<evidence type="ECO:0000256" key="8">
    <source>
        <dbReference type="ARBA" id="ARBA00023012"/>
    </source>
</evidence>
<dbReference type="PANTHER" id="PTHR24421">
    <property type="entry name" value="NITRATE/NITRITE SENSOR PROTEIN NARX-RELATED"/>
    <property type="match status" value="1"/>
</dbReference>
<evidence type="ECO:0000256" key="4">
    <source>
        <dbReference type="ARBA" id="ARBA00022679"/>
    </source>
</evidence>
<dbReference type="Pfam" id="PF13796">
    <property type="entry name" value="Sensor"/>
    <property type="match status" value="1"/>
</dbReference>
<keyword evidence="3" id="KW-0597">Phosphoprotein</keyword>
<name>A0ABX1IIU3_STRGB</name>
<feature type="non-terminal residue" evidence="13">
    <location>
        <position position="378"/>
    </location>
</feature>
<feature type="transmembrane region" description="Helical" evidence="10">
    <location>
        <begin position="20"/>
        <end position="42"/>
    </location>
</feature>
<dbReference type="InterPro" id="IPR011712">
    <property type="entry name" value="Sig_transdc_His_kin_sub3_dim/P"/>
</dbReference>
<comment type="catalytic activity">
    <reaction evidence="1">
        <text>ATP + protein L-histidine = ADP + protein N-phospho-L-histidine.</text>
        <dbReference type="EC" id="2.7.13.3"/>
    </reaction>
</comment>
<dbReference type="EMBL" id="JAAXMD010000084">
    <property type="protein sequence ID" value="NKQ25105.1"/>
    <property type="molecule type" value="Genomic_DNA"/>
</dbReference>
<dbReference type="Gene3D" id="6.10.250.2870">
    <property type="match status" value="1"/>
</dbReference>
<reference evidence="13 14" key="1">
    <citation type="submission" date="2020-04" db="EMBL/GenBank/DDBJ databases">
        <title>Genome sequence of Streptomyces galbus strain I339.</title>
        <authorList>
            <person name="Silva E.A.N."/>
            <person name="Merces M."/>
            <person name="Castelo Branco A.P.O.T."/>
            <person name="Vasconcelos P.C."/>
            <person name="Costa N.P."/>
            <person name="Marinho G.C.S."/>
            <person name="Oliveira C.J.B."/>
            <person name="Araujo D."/>
            <person name="Rodrigues Junior V.S."/>
            <person name="Almeida R."/>
            <person name="Silva Filho U.R."/>
            <person name="Andrade A.S.A."/>
            <person name="Cibulski S.P."/>
        </authorList>
    </citation>
    <scope>NUCLEOTIDE SEQUENCE [LARGE SCALE GENOMIC DNA]</scope>
    <source>
        <strain evidence="13 14">I339</strain>
    </source>
</reference>
<evidence type="ECO:0000256" key="2">
    <source>
        <dbReference type="ARBA" id="ARBA00012438"/>
    </source>
</evidence>
<evidence type="ECO:0000256" key="9">
    <source>
        <dbReference type="SAM" id="MobiDB-lite"/>
    </source>
</evidence>